<accession>A0A1T4SCC9</accession>
<evidence type="ECO:0000313" key="1">
    <source>
        <dbReference type="EMBL" id="SKA25883.1"/>
    </source>
</evidence>
<sequence>MRADPSWLRTLPTPTGHSHKLYFVTQHENGEGANWAQLFVELIFSSSG</sequence>
<protein>
    <submittedName>
        <fullName evidence="1">Uncharacterized protein</fullName>
    </submittedName>
</protein>
<gene>
    <name evidence="1" type="ORF">SAMN02745126_04578</name>
</gene>
<name>A0A1T4SCC9_9HYPH</name>
<organism evidence="1 2">
    <name type="scientific">Enhydrobacter aerosaccus</name>
    <dbReference type="NCBI Taxonomy" id="225324"/>
    <lineage>
        <taxon>Bacteria</taxon>
        <taxon>Pseudomonadati</taxon>
        <taxon>Pseudomonadota</taxon>
        <taxon>Alphaproteobacteria</taxon>
        <taxon>Hyphomicrobiales</taxon>
        <taxon>Enhydrobacter</taxon>
    </lineage>
</organism>
<proteinExistence type="predicted"/>
<dbReference type="Proteomes" id="UP000190092">
    <property type="component" value="Unassembled WGS sequence"/>
</dbReference>
<keyword evidence="2" id="KW-1185">Reference proteome</keyword>
<dbReference type="EMBL" id="FUWJ01000007">
    <property type="protein sequence ID" value="SKA25883.1"/>
    <property type="molecule type" value="Genomic_DNA"/>
</dbReference>
<reference evidence="2" key="1">
    <citation type="submission" date="2017-02" db="EMBL/GenBank/DDBJ databases">
        <authorList>
            <person name="Varghese N."/>
            <person name="Submissions S."/>
        </authorList>
    </citation>
    <scope>NUCLEOTIDE SEQUENCE [LARGE SCALE GENOMIC DNA]</scope>
    <source>
        <strain evidence="2">ATCC 27094</strain>
    </source>
</reference>
<evidence type="ECO:0000313" key="2">
    <source>
        <dbReference type="Proteomes" id="UP000190092"/>
    </source>
</evidence>
<dbReference type="AlphaFoldDB" id="A0A1T4SCC9"/>